<dbReference type="InterPro" id="IPR029044">
    <property type="entry name" value="Nucleotide-diphossugar_trans"/>
</dbReference>
<reference evidence="5 6" key="1">
    <citation type="submission" date="2018-08" db="EMBL/GenBank/DDBJ databases">
        <title>A genome reference for cultivated species of the human gut microbiota.</title>
        <authorList>
            <person name="Zou Y."/>
            <person name="Xue W."/>
            <person name="Luo G."/>
        </authorList>
    </citation>
    <scope>NUCLEOTIDE SEQUENCE [LARGE SCALE GENOMIC DNA]</scope>
    <source>
        <strain evidence="4 6">AF39-11</strain>
        <strain evidence="3 5">OM06-2</strain>
    </source>
</reference>
<dbReference type="EMBL" id="QSTW01000006">
    <property type="protein sequence ID" value="RGM91772.1"/>
    <property type="molecule type" value="Genomic_DNA"/>
</dbReference>
<protein>
    <submittedName>
        <fullName evidence="3">Glycosyltransferase family 2 protein</fullName>
    </submittedName>
</protein>
<comment type="caution">
    <text evidence="3">The sequence shown here is derived from an EMBL/GenBank/DDBJ whole genome shotgun (WGS) entry which is preliminary data.</text>
</comment>
<evidence type="ECO:0000313" key="3">
    <source>
        <dbReference type="EMBL" id="RGM91772.1"/>
    </source>
</evidence>
<dbReference type="Gene3D" id="3.90.550.10">
    <property type="entry name" value="Spore Coat Polysaccharide Biosynthesis Protein SpsA, Chain A"/>
    <property type="match status" value="1"/>
</dbReference>
<keyword evidence="1" id="KW-0472">Membrane</keyword>
<proteinExistence type="predicted"/>
<dbReference type="Proteomes" id="UP000284916">
    <property type="component" value="Unassembled WGS sequence"/>
</dbReference>
<sequence>MDVSIIIINYNTEQLVLNCINSIYQKTTKLNFEIIVVDNDSEQFNLLQNDNRIKFIKSSSNLGFGKANNLAAKYAQGRYLFFLNPDTILLNNAIELLYNFMESPNSQNVGICGGNLYNEQLQPSHSYRILFPGIIYELFFLTKGFPFKFFIKEHFNKTGKPLEVAYITGADLFISKELFNKVKGFDKRFFMYFEETDLCYTIHQLGYRIINIPQSQIVHLEGKSFKLKKTREKLYYQSRRLFFKKHFSHTYYYFCNFIYFFNCLTRVILFFIIGKKHLLQIWGYKLCLFFK</sequence>
<dbReference type="SUPFAM" id="SSF53448">
    <property type="entry name" value="Nucleotide-diphospho-sugar transferases"/>
    <property type="match status" value="1"/>
</dbReference>
<keyword evidence="1" id="KW-0812">Transmembrane</keyword>
<dbReference type="PANTHER" id="PTHR43179">
    <property type="entry name" value="RHAMNOSYLTRANSFERASE WBBL"/>
    <property type="match status" value="1"/>
</dbReference>
<feature type="domain" description="Glycosyltransferase 2-like" evidence="2">
    <location>
        <begin position="4"/>
        <end position="125"/>
    </location>
</feature>
<evidence type="ECO:0000313" key="4">
    <source>
        <dbReference type="EMBL" id="RHL15924.1"/>
    </source>
</evidence>
<name>A0A3E4Z9Q6_9BACT</name>
<dbReference type="EMBL" id="QROI01000008">
    <property type="protein sequence ID" value="RHL15924.1"/>
    <property type="molecule type" value="Genomic_DNA"/>
</dbReference>
<evidence type="ECO:0000256" key="1">
    <source>
        <dbReference type="SAM" id="Phobius"/>
    </source>
</evidence>
<accession>A0A3E4Z9Q6</accession>
<dbReference type="GO" id="GO:0016740">
    <property type="term" value="F:transferase activity"/>
    <property type="evidence" value="ECO:0007669"/>
    <property type="project" value="UniProtKB-KW"/>
</dbReference>
<dbReference type="PANTHER" id="PTHR43179:SF7">
    <property type="entry name" value="RHAMNOSYLTRANSFERASE WBBL"/>
    <property type="match status" value="1"/>
</dbReference>
<dbReference type="CDD" id="cd04186">
    <property type="entry name" value="GT_2_like_c"/>
    <property type="match status" value="1"/>
</dbReference>
<gene>
    <name evidence="4" type="ORF">DW035_06125</name>
    <name evidence="3" type="ORF">DXB87_06850</name>
</gene>
<dbReference type="InterPro" id="IPR001173">
    <property type="entry name" value="Glyco_trans_2-like"/>
</dbReference>
<evidence type="ECO:0000259" key="2">
    <source>
        <dbReference type="Pfam" id="PF00535"/>
    </source>
</evidence>
<evidence type="ECO:0000313" key="5">
    <source>
        <dbReference type="Proteomes" id="UP000260814"/>
    </source>
</evidence>
<keyword evidence="3" id="KW-0808">Transferase</keyword>
<feature type="transmembrane region" description="Helical" evidence="1">
    <location>
        <begin position="251"/>
        <end position="273"/>
    </location>
</feature>
<organism evidence="3 5">
    <name type="scientific">Phocaeicola plebeius</name>
    <dbReference type="NCBI Taxonomy" id="310297"/>
    <lineage>
        <taxon>Bacteria</taxon>
        <taxon>Pseudomonadati</taxon>
        <taxon>Bacteroidota</taxon>
        <taxon>Bacteroidia</taxon>
        <taxon>Bacteroidales</taxon>
        <taxon>Bacteroidaceae</taxon>
        <taxon>Phocaeicola</taxon>
    </lineage>
</organism>
<dbReference type="RefSeq" id="WP_117701634.1">
    <property type="nucleotide sequence ID" value="NZ_CAUCUV010000010.1"/>
</dbReference>
<evidence type="ECO:0000313" key="6">
    <source>
        <dbReference type="Proteomes" id="UP000284916"/>
    </source>
</evidence>
<dbReference type="Pfam" id="PF00535">
    <property type="entry name" value="Glycos_transf_2"/>
    <property type="match status" value="1"/>
</dbReference>
<dbReference type="Proteomes" id="UP000260814">
    <property type="component" value="Unassembled WGS sequence"/>
</dbReference>
<keyword evidence="1" id="KW-1133">Transmembrane helix</keyword>
<dbReference type="AlphaFoldDB" id="A0A3E4Z9Q6"/>